<dbReference type="PANTHER" id="PTHR43309">
    <property type="entry name" value="5-OXOPROLINASE SUBUNIT C"/>
    <property type="match status" value="1"/>
</dbReference>
<dbReference type="PANTHER" id="PTHR43309:SF3">
    <property type="entry name" value="5-OXOPROLINASE SUBUNIT C"/>
    <property type="match status" value="1"/>
</dbReference>
<keyword evidence="3" id="KW-0067">ATP-binding</keyword>
<evidence type="ECO:0000313" key="6">
    <source>
        <dbReference type="Proteomes" id="UP001500908"/>
    </source>
</evidence>
<evidence type="ECO:0000259" key="4">
    <source>
        <dbReference type="SMART" id="SM00797"/>
    </source>
</evidence>
<evidence type="ECO:0000313" key="5">
    <source>
        <dbReference type="EMBL" id="GAA3727536.1"/>
    </source>
</evidence>
<feature type="domain" description="Carboxyltransferase" evidence="4">
    <location>
        <begin position="25"/>
        <end position="294"/>
    </location>
</feature>
<dbReference type="RefSeq" id="WP_344966877.1">
    <property type="nucleotide sequence ID" value="NZ_BAABDD010000002.1"/>
</dbReference>
<accession>A0ABP7EYP6</accession>
<keyword evidence="2" id="KW-0378">Hydrolase</keyword>
<protein>
    <submittedName>
        <fullName evidence="5">Biotin-dependent carboxyltransferase family protein</fullName>
    </submittedName>
</protein>
<proteinExistence type="predicted"/>
<gene>
    <name evidence="5" type="ORF">GCM10022402_05260</name>
</gene>
<dbReference type="InterPro" id="IPR052708">
    <property type="entry name" value="PxpC"/>
</dbReference>
<keyword evidence="6" id="KW-1185">Reference proteome</keyword>
<keyword evidence="1" id="KW-0547">Nucleotide-binding</keyword>
<dbReference type="Gene3D" id="2.40.100.10">
    <property type="entry name" value="Cyclophilin-like"/>
    <property type="match status" value="1"/>
</dbReference>
<evidence type="ECO:0000256" key="3">
    <source>
        <dbReference type="ARBA" id="ARBA00022840"/>
    </source>
</evidence>
<reference evidence="6" key="1">
    <citation type="journal article" date="2019" name="Int. J. Syst. Evol. Microbiol.">
        <title>The Global Catalogue of Microorganisms (GCM) 10K type strain sequencing project: providing services to taxonomists for standard genome sequencing and annotation.</title>
        <authorList>
            <consortium name="The Broad Institute Genomics Platform"/>
            <consortium name="The Broad Institute Genome Sequencing Center for Infectious Disease"/>
            <person name="Wu L."/>
            <person name="Ma J."/>
        </authorList>
    </citation>
    <scope>NUCLEOTIDE SEQUENCE [LARGE SCALE GENOMIC DNA]</scope>
    <source>
        <strain evidence="6">JCM 17137</strain>
    </source>
</reference>
<dbReference type="InterPro" id="IPR003778">
    <property type="entry name" value="CT_A_B"/>
</dbReference>
<dbReference type="SMART" id="SM00797">
    <property type="entry name" value="AHS2"/>
    <property type="match status" value="1"/>
</dbReference>
<evidence type="ECO:0000256" key="1">
    <source>
        <dbReference type="ARBA" id="ARBA00022741"/>
    </source>
</evidence>
<dbReference type="SUPFAM" id="SSF50891">
    <property type="entry name" value="Cyclophilin-like"/>
    <property type="match status" value="1"/>
</dbReference>
<dbReference type="EMBL" id="BAABDD010000002">
    <property type="protein sequence ID" value="GAA3727536.1"/>
    <property type="molecule type" value="Genomic_DNA"/>
</dbReference>
<organism evidence="5 6">
    <name type="scientific">Salinactinospora qingdaonensis</name>
    <dbReference type="NCBI Taxonomy" id="702744"/>
    <lineage>
        <taxon>Bacteria</taxon>
        <taxon>Bacillati</taxon>
        <taxon>Actinomycetota</taxon>
        <taxon>Actinomycetes</taxon>
        <taxon>Streptosporangiales</taxon>
        <taxon>Nocardiopsidaceae</taxon>
        <taxon>Salinactinospora</taxon>
    </lineage>
</organism>
<evidence type="ECO:0000256" key="2">
    <source>
        <dbReference type="ARBA" id="ARBA00022801"/>
    </source>
</evidence>
<sequence>MRALEVLDTGPLTTVQDSGRHGHAALGVGVSGAADPPAFALANRMVANPAGAAALEVTLGGLRARALSDLTIAITGATSTVTIDGRAAALHSVLPLPSGSHLRLGRPERGLRTYVAVRGGVAVDPVLGSRSTDTLAALGPAPLTPGTVLPVGPAPHAWPVTDLAPVAPPPGEDIDLRVTLGPRDDWFHDEAIATLLSRSYQVSDQCDRVGIRLIGPHLPRRHTGELPSEGMVPGALQVPPSGQPVLFLADHPVTGGYPVIAVVRSADVGHAAQARPGARLRFHASPRHISAQASG</sequence>
<dbReference type="InterPro" id="IPR029000">
    <property type="entry name" value="Cyclophilin-like_dom_sf"/>
</dbReference>
<dbReference type="Pfam" id="PF02626">
    <property type="entry name" value="CT_A_B"/>
    <property type="match status" value="1"/>
</dbReference>
<comment type="caution">
    <text evidence="5">The sequence shown here is derived from an EMBL/GenBank/DDBJ whole genome shotgun (WGS) entry which is preliminary data.</text>
</comment>
<name>A0ABP7EYP6_9ACTN</name>
<dbReference type="NCBIfam" id="TIGR00724">
    <property type="entry name" value="urea_amlyse_rel"/>
    <property type="match status" value="1"/>
</dbReference>
<dbReference type="Proteomes" id="UP001500908">
    <property type="component" value="Unassembled WGS sequence"/>
</dbReference>